<evidence type="ECO:0000256" key="8">
    <source>
        <dbReference type="ARBA" id="ARBA00022737"/>
    </source>
</evidence>
<dbReference type="InterPro" id="IPR023366">
    <property type="entry name" value="ATP_synth_asu-like_sf"/>
</dbReference>
<evidence type="ECO:0000256" key="9">
    <source>
        <dbReference type="NCBIfam" id="TIGR00187"/>
    </source>
</evidence>
<reference evidence="12" key="1">
    <citation type="journal article" date="2020" name="mSystems">
        <title>Genome- and Community-Level Interaction Insights into Carbon Utilization and Element Cycling Functions of Hydrothermarchaeota in Hydrothermal Sediment.</title>
        <authorList>
            <person name="Zhou Z."/>
            <person name="Liu Y."/>
            <person name="Xu W."/>
            <person name="Pan J."/>
            <person name="Luo Z.H."/>
            <person name="Li M."/>
        </authorList>
    </citation>
    <scope>NUCLEOTIDE SEQUENCE [LARGE SCALE GENOMIC DNA]</scope>
    <source>
        <strain evidence="12">SpSt-339</strain>
    </source>
</reference>
<dbReference type="PANTHER" id="PTHR21098">
    <property type="entry name" value="RIBOFLAVIN SYNTHASE ALPHA CHAIN"/>
    <property type="match status" value="1"/>
</dbReference>
<dbReference type="AlphaFoldDB" id="A0A7C2NWQ1"/>
<dbReference type="GO" id="GO:0009231">
    <property type="term" value="P:riboflavin biosynthetic process"/>
    <property type="evidence" value="ECO:0007669"/>
    <property type="project" value="UniProtKB-KW"/>
</dbReference>
<dbReference type="CDD" id="cd00402">
    <property type="entry name" value="Riboflavin_synthase_like"/>
    <property type="match status" value="1"/>
</dbReference>
<evidence type="ECO:0000256" key="4">
    <source>
        <dbReference type="ARBA" id="ARBA00012827"/>
    </source>
</evidence>
<evidence type="ECO:0000256" key="1">
    <source>
        <dbReference type="ARBA" id="ARBA00000968"/>
    </source>
</evidence>
<comment type="caution">
    <text evidence="12">The sequence shown here is derived from an EMBL/GenBank/DDBJ whole genome shotgun (WGS) entry which is preliminary data.</text>
</comment>
<dbReference type="SUPFAM" id="SSF63380">
    <property type="entry name" value="Riboflavin synthase domain-like"/>
    <property type="match status" value="2"/>
</dbReference>
<evidence type="ECO:0000259" key="11">
    <source>
        <dbReference type="PROSITE" id="PS51177"/>
    </source>
</evidence>
<gene>
    <name evidence="12" type="ORF">ENQ76_07260</name>
</gene>
<comment type="pathway">
    <text evidence="3">Cofactor biosynthesis; riboflavin biosynthesis; riboflavin from 2-hydroxy-3-oxobutyl phosphate and 5-amino-6-(D-ribitylamino)uracil: step 2/2.</text>
</comment>
<evidence type="ECO:0000256" key="2">
    <source>
        <dbReference type="ARBA" id="ARBA00002803"/>
    </source>
</evidence>
<dbReference type="InterPro" id="IPR001783">
    <property type="entry name" value="Lumazine-bd"/>
</dbReference>
<sequence>MFTGLVEGMGTVTAVTPEPAGIRLDIAPPATMLAGPDHDRCRLGDSVAISGCCLTVIAFDNGVWSFQAGTETLSKTNLGGLRLGDAVNLERSLPVTARLGGHFVQGHVDGVGTVDGIAREGDWVTMTFRVPESLAALMVPKGSVAVDGVSLTLVTVERDRFSIALIPHTLEVTTLGRRQIGDAVNIETDILGKYVQKFLSSRENSENPSRTH</sequence>
<feature type="domain" description="Lumazine-binding" evidence="11">
    <location>
        <begin position="1"/>
        <end position="102"/>
    </location>
</feature>
<evidence type="ECO:0000256" key="5">
    <source>
        <dbReference type="ARBA" id="ARBA00013950"/>
    </source>
</evidence>
<evidence type="ECO:0000256" key="10">
    <source>
        <dbReference type="PROSITE-ProRule" id="PRU00524"/>
    </source>
</evidence>
<proteinExistence type="predicted"/>
<dbReference type="FunFam" id="2.40.30.20:FF:000004">
    <property type="entry name" value="Riboflavin synthase, alpha subunit"/>
    <property type="match status" value="1"/>
</dbReference>
<dbReference type="EMBL" id="DSOK01000209">
    <property type="protein sequence ID" value="HEN15250.1"/>
    <property type="molecule type" value="Genomic_DNA"/>
</dbReference>
<evidence type="ECO:0000313" key="12">
    <source>
        <dbReference type="EMBL" id="HEN15250.1"/>
    </source>
</evidence>
<dbReference type="PANTHER" id="PTHR21098:SF12">
    <property type="entry name" value="RIBOFLAVIN SYNTHASE"/>
    <property type="match status" value="1"/>
</dbReference>
<name>A0A7C2NWQ1_9PLAN</name>
<keyword evidence="6" id="KW-0686">Riboflavin biosynthesis</keyword>
<evidence type="ECO:0000256" key="3">
    <source>
        <dbReference type="ARBA" id="ARBA00004887"/>
    </source>
</evidence>
<feature type="repeat" description="Lumazine-binding" evidence="10">
    <location>
        <begin position="1"/>
        <end position="102"/>
    </location>
</feature>
<dbReference type="InterPro" id="IPR026017">
    <property type="entry name" value="Lumazine-bd_dom"/>
</dbReference>
<comment type="catalytic activity">
    <reaction evidence="1">
        <text>2 6,7-dimethyl-8-(1-D-ribityl)lumazine + H(+) = 5-amino-6-(D-ribitylamino)uracil + riboflavin</text>
        <dbReference type="Rhea" id="RHEA:20772"/>
        <dbReference type="ChEBI" id="CHEBI:15378"/>
        <dbReference type="ChEBI" id="CHEBI:15934"/>
        <dbReference type="ChEBI" id="CHEBI:57986"/>
        <dbReference type="ChEBI" id="CHEBI:58201"/>
        <dbReference type="EC" id="2.5.1.9"/>
    </reaction>
</comment>
<dbReference type="GO" id="GO:0004746">
    <property type="term" value="F:riboflavin synthase activity"/>
    <property type="evidence" value="ECO:0007669"/>
    <property type="project" value="UniProtKB-UniRule"/>
</dbReference>
<organism evidence="12">
    <name type="scientific">Schlesneria paludicola</name>
    <dbReference type="NCBI Taxonomy" id="360056"/>
    <lineage>
        <taxon>Bacteria</taxon>
        <taxon>Pseudomonadati</taxon>
        <taxon>Planctomycetota</taxon>
        <taxon>Planctomycetia</taxon>
        <taxon>Planctomycetales</taxon>
        <taxon>Planctomycetaceae</taxon>
        <taxon>Schlesneria</taxon>
    </lineage>
</organism>
<feature type="repeat" description="Lumazine-binding" evidence="10">
    <location>
        <begin position="103"/>
        <end position="199"/>
    </location>
</feature>
<comment type="function">
    <text evidence="2">Catalyzes the dismutation of two molecules of 6,7-dimethyl-8-ribityllumazine, resulting in the formation of riboflavin and 5-amino-6-(D-ribitylamino)uracil.</text>
</comment>
<keyword evidence="8" id="KW-0677">Repeat</keyword>
<evidence type="ECO:0000256" key="6">
    <source>
        <dbReference type="ARBA" id="ARBA00022619"/>
    </source>
</evidence>
<keyword evidence="7 12" id="KW-0808">Transferase</keyword>
<dbReference type="EC" id="2.5.1.9" evidence="4 9"/>
<dbReference type="NCBIfam" id="TIGR00187">
    <property type="entry name" value="ribE"/>
    <property type="match status" value="1"/>
</dbReference>
<evidence type="ECO:0000256" key="7">
    <source>
        <dbReference type="ARBA" id="ARBA00022679"/>
    </source>
</evidence>
<dbReference type="InterPro" id="IPR017938">
    <property type="entry name" value="Riboflavin_synthase-like_b-brl"/>
</dbReference>
<accession>A0A7C2NWQ1</accession>
<feature type="domain" description="Lumazine-binding" evidence="11">
    <location>
        <begin position="103"/>
        <end position="199"/>
    </location>
</feature>
<dbReference type="PIRSF" id="PIRSF000498">
    <property type="entry name" value="Riboflavin_syn_A"/>
    <property type="match status" value="1"/>
</dbReference>
<dbReference type="PROSITE" id="PS51177">
    <property type="entry name" value="LUMAZINE_BIND"/>
    <property type="match status" value="2"/>
</dbReference>
<dbReference type="NCBIfam" id="NF006767">
    <property type="entry name" value="PRK09289.1"/>
    <property type="match status" value="1"/>
</dbReference>
<protein>
    <recommendedName>
        <fullName evidence="5 9">Riboflavin synthase</fullName>
        <ecNumber evidence="4 9">2.5.1.9</ecNumber>
    </recommendedName>
</protein>
<dbReference type="Gene3D" id="2.40.30.20">
    <property type="match status" value="2"/>
</dbReference>
<dbReference type="Pfam" id="PF00677">
    <property type="entry name" value="Lum_binding"/>
    <property type="match status" value="2"/>
</dbReference>